<keyword evidence="2" id="KW-1185">Reference proteome</keyword>
<gene>
    <name evidence="1" type="ORF">THII_2007</name>
</gene>
<accession>A0A090AGM0</accession>
<organism evidence="1 2">
    <name type="scientific">Thioploca ingrica</name>
    <dbReference type="NCBI Taxonomy" id="40754"/>
    <lineage>
        <taxon>Bacteria</taxon>
        <taxon>Pseudomonadati</taxon>
        <taxon>Pseudomonadota</taxon>
        <taxon>Gammaproteobacteria</taxon>
        <taxon>Thiotrichales</taxon>
        <taxon>Thiotrichaceae</taxon>
        <taxon>Thioploca</taxon>
    </lineage>
</organism>
<evidence type="ECO:0000313" key="1">
    <source>
        <dbReference type="EMBL" id="BAP56304.1"/>
    </source>
</evidence>
<dbReference type="AlphaFoldDB" id="A0A090AGM0"/>
<evidence type="ECO:0000313" key="2">
    <source>
        <dbReference type="Proteomes" id="UP000031623"/>
    </source>
</evidence>
<protein>
    <submittedName>
        <fullName evidence="1">PilT protein domain-containing protein</fullName>
    </submittedName>
</protein>
<name>A0A090AGM0_9GAMM</name>
<dbReference type="HOGENOM" id="CLU_2977849_0_0_6"/>
<dbReference type="Proteomes" id="UP000031623">
    <property type="component" value="Chromosome"/>
</dbReference>
<proteinExistence type="predicted"/>
<dbReference type="EMBL" id="AP014633">
    <property type="protein sequence ID" value="BAP56304.1"/>
    <property type="molecule type" value="Genomic_DNA"/>
</dbReference>
<reference evidence="1 2" key="1">
    <citation type="journal article" date="2014" name="ISME J.">
        <title>Ecophysiology of Thioploca ingrica as revealed by the complete genome sequence supplemented with proteomic evidence.</title>
        <authorList>
            <person name="Kojima H."/>
            <person name="Ogura Y."/>
            <person name="Yamamoto N."/>
            <person name="Togashi T."/>
            <person name="Mori H."/>
            <person name="Watanabe T."/>
            <person name="Nemoto F."/>
            <person name="Kurokawa K."/>
            <person name="Hayashi T."/>
            <person name="Fukui M."/>
        </authorList>
    </citation>
    <scope>NUCLEOTIDE SEQUENCE [LARGE SCALE GENOMIC DNA]</scope>
</reference>
<dbReference type="KEGG" id="tig:THII_2007"/>
<dbReference type="SUPFAM" id="SSF88723">
    <property type="entry name" value="PIN domain-like"/>
    <property type="match status" value="1"/>
</dbReference>
<dbReference type="InterPro" id="IPR029060">
    <property type="entry name" value="PIN-like_dom_sf"/>
</dbReference>
<sequence length="58" mass="6875">MPAVQQHHLSFWDAMLWAVAQQAGVTLLLSEDCQHNRVLEEMRFYNPFLEKEFNLDLI</sequence>